<evidence type="ECO:0000256" key="10">
    <source>
        <dbReference type="RuleBase" id="RU003835"/>
    </source>
</evidence>
<dbReference type="AlphaFoldDB" id="A0A7X4GEK6"/>
<dbReference type="PRINTS" id="PR00471">
    <property type="entry name" value="ACETATEKNASE"/>
</dbReference>
<dbReference type="PIRSF" id="PIRSF000722">
    <property type="entry name" value="Acetate_prop_kin"/>
    <property type="match status" value="1"/>
</dbReference>
<feature type="binding site" evidence="9">
    <location>
        <position position="18"/>
    </location>
    <ligand>
        <name>ATP</name>
        <dbReference type="ChEBI" id="CHEBI:30616"/>
    </ligand>
</feature>
<dbReference type="InterPro" id="IPR004372">
    <property type="entry name" value="Ac/propionate_kinase"/>
</dbReference>
<dbReference type="RefSeq" id="WP_160984901.1">
    <property type="nucleotide sequence ID" value="NZ_WVTD01000003.1"/>
</dbReference>
<dbReference type="Proteomes" id="UP000465810">
    <property type="component" value="Unassembled WGS sequence"/>
</dbReference>
<dbReference type="Gene3D" id="3.30.420.40">
    <property type="match status" value="2"/>
</dbReference>
<evidence type="ECO:0000256" key="5">
    <source>
        <dbReference type="ARBA" id="ARBA00022741"/>
    </source>
</evidence>
<organism evidence="11 12">
    <name type="scientific">Novosphingobium silvae</name>
    <dbReference type="NCBI Taxonomy" id="2692619"/>
    <lineage>
        <taxon>Bacteria</taxon>
        <taxon>Pseudomonadati</taxon>
        <taxon>Pseudomonadota</taxon>
        <taxon>Alphaproteobacteria</taxon>
        <taxon>Sphingomonadales</taxon>
        <taxon>Sphingomonadaceae</taxon>
        <taxon>Novosphingobium</taxon>
    </lineage>
</organism>
<dbReference type="HAMAP" id="MF_00020">
    <property type="entry name" value="Acetate_kinase"/>
    <property type="match status" value="1"/>
</dbReference>
<dbReference type="EMBL" id="WVTD01000003">
    <property type="protein sequence ID" value="MYL97151.1"/>
    <property type="molecule type" value="Genomic_DNA"/>
</dbReference>
<reference evidence="11 12" key="1">
    <citation type="submission" date="2019-12" db="EMBL/GenBank/DDBJ databases">
        <authorList>
            <person name="Feng G."/>
            <person name="Zhu H."/>
        </authorList>
    </citation>
    <scope>NUCLEOTIDE SEQUENCE [LARGE SCALE GENOMIC DNA]</scope>
    <source>
        <strain evidence="11 12">FGD1</strain>
    </source>
</reference>
<evidence type="ECO:0000256" key="4">
    <source>
        <dbReference type="ARBA" id="ARBA00022723"/>
    </source>
</evidence>
<evidence type="ECO:0000256" key="7">
    <source>
        <dbReference type="ARBA" id="ARBA00022840"/>
    </source>
</evidence>
<feature type="binding site" evidence="9">
    <location>
        <position position="90"/>
    </location>
    <ligand>
        <name>substrate</name>
    </ligand>
</feature>
<keyword evidence="5 9" id="KW-0547">Nucleotide-binding</keyword>
<accession>A0A7X4GEK6</accession>
<evidence type="ECO:0000256" key="8">
    <source>
        <dbReference type="ARBA" id="ARBA00022842"/>
    </source>
</evidence>
<evidence type="ECO:0000313" key="12">
    <source>
        <dbReference type="Proteomes" id="UP000465810"/>
    </source>
</evidence>
<feature type="site" description="Transition state stabilizer" evidence="9">
    <location>
        <position position="178"/>
    </location>
</feature>
<comment type="subunit">
    <text evidence="9">Homodimer.</text>
</comment>
<dbReference type="GO" id="GO:0005829">
    <property type="term" value="C:cytosol"/>
    <property type="evidence" value="ECO:0007669"/>
    <property type="project" value="TreeGrafter"/>
</dbReference>
<keyword evidence="2 9" id="KW-0963">Cytoplasm</keyword>
<feature type="binding site" evidence="9">
    <location>
        <position position="356"/>
    </location>
    <ligand>
        <name>Mg(2+)</name>
        <dbReference type="ChEBI" id="CHEBI:18420"/>
    </ligand>
</feature>
<proteinExistence type="inferred from homology"/>
<dbReference type="PANTHER" id="PTHR21060:SF21">
    <property type="entry name" value="ACETATE KINASE"/>
    <property type="match status" value="1"/>
</dbReference>
<dbReference type="PROSITE" id="PS01076">
    <property type="entry name" value="ACETATE_KINASE_2"/>
    <property type="match status" value="1"/>
</dbReference>
<dbReference type="PANTHER" id="PTHR21060">
    <property type="entry name" value="ACETATE KINASE"/>
    <property type="match status" value="1"/>
</dbReference>
<dbReference type="Pfam" id="PF00871">
    <property type="entry name" value="Acetate_kinase"/>
    <property type="match status" value="1"/>
</dbReference>
<feature type="binding site" evidence="9">
    <location>
        <begin position="325"/>
        <end position="329"/>
    </location>
    <ligand>
        <name>ATP</name>
        <dbReference type="ChEBI" id="CHEBI:30616"/>
    </ligand>
</feature>
<feature type="binding site" evidence="9">
    <location>
        <begin position="205"/>
        <end position="209"/>
    </location>
    <ligand>
        <name>ATP</name>
        <dbReference type="ChEBI" id="CHEBI:30616"/>
    </ligand>
</feature>
<dbReference type="GO" id="GO:0006085">
    <property type="term" value="P:acetyl-CoA biosynthetic process"/>
    <property type="evidence" value="ECO:0007669"/>
    <property type="project" value="UniProtKB-UniRule"/>
</dbReference>
<dbReference type="GO" id="GO:0006083">
    <property type="term" value="P:acetate metabolic process"/>
    <property type="evidence" value="ECO:0007669"/>
    <property type="project" value="TreeGrafter"/>
</dbReference>
<dbReference type="UniPathway" id="UPA00340">
    <property type="reaction ID" value="UER00458"/>
</dbReference>
<gene>
    <name evidence="9" type="primary">ackA</name>
    <name evidence="11" type="ORF">GR702_05120</name>
</gene>
<protein>
    <recommendedName>
        <fullName evidence="9">Acetate kinase</fullName>
        <ecNumber evidence="9">2.7.2.1</ecNumber>
    </recommendedName>
    <alternativeName>
        <fullName evidence="9">Acetokinase</fullName>
    </alternativeName>
</protein>
<evidence type="ECO:0000256" key="2">
    <source>
        <dbReference type="ARBA" id="ARBA00022490"/>
    </source>
</evidence>
<keyword evidence="7 9" id="KW-0067">ATP-binding</keyword>
<keyword evidence="4 9" id="KW-0479">Metal-binding</keyword>
<sequence length="376" mass="39550">MTATPAIATLNTGSSSLKFRVFARDGLERLMAGKVTGIGTDCRLEARVIETGATISLPLSGADQEAALAAVIACIDDHDDGWRIDAFAHRIVHGGASFTGPVIVTPETLAELDALCPLAPLHQPYNLAGIAASRRLAPRAIDVACFDTAFHAGHSELVHSFALPAAMRKAGVRRYGFHGISYEWIARVLAEQRPDLAQGRVVAAHLGNGASLCALQHGRSIDTTMGMSALDGLPMGSRSGALDAGAVTYMMRRFGFDADALDRMLYEESGLKGLSGLTNDVATLVASEDPQAAFALDYFTYHVAQYVGAMAVAMGGIDALVFTGGIGENAPGLRIAIRDRLGFLGSVESLVIPANEERMMAIHACALLEARTEAAA</sequence>
<dbReference type="InterPro" id="IPR023865">
    <property type="entry name" value="Aliphatic_acid_kinase_CS"/>
</dbReference>
<name>A0A7X4GEK6_9SPHN</name>
<dbReference type="GO" id="GO:0008776">
    <property type="term" value="F:acetate kinase activity"/>
    <property type="evidence" value="ECO:0007669"/>
    <property type="project" value="UniProtKB-UniRule"/>
</dbReference>
<dbReference type="InterPro" id="IPR000890">
    <property type="entry name" value="Aliphatic_acid_kin_short-chain"/>
</dbReference>
<comment type="caution">
    <text evidence="11">The sequence shown here is derived from an EMBL/GenBank/DDBJ whole genome shotgun (WGS) entry which is preliminary data.</text>
</comment>
<dbReference type="GO" id="GO:0000287">
    <property type="term" value="F:magnesium ion binding"/>
    <property type="evidence" value="ECO:0007669"/>
    <property type="project" value="UniProtKB-UniRule"/>
</dbReference>
<keyword evidence="8 9" id="KW-0460">Magnesium</keyword>
<dbReference type="InterPro" id="IPR043129">
    <property type="entry name" value="ATPase_NBD"/>
</dbReference>
<evidence type="ECO:0000256" key="3">
    <source>
        <dbReference type="ARBA" id="ARBA00022679"/>
    </source>
</evidence>
<evidence type="ECO:0000313" key="11">
    <source>
        <dbReference type="EMBL" id="MYL97151.1"/>
    </source>
</evidence>
<keyword evidence="3 9" id="KW-0808">Transferase</keyword>
<evidence type="ECO:0000256" key="1">
    <source>
        <dbReference type="ARBA" id="ARBA00008748"/>
    </source>
</evidence>
<dbReference type="EC" id="2.7.2.1" evidence="9"/>
<comment type="similarity">
    <text evidence="1 9 10">Belongs to the acetokinase family.</text>
</comment>
<evidence type="ECO:0000256" key="9">
    <source>
        <dbReference type="HAMAP-Rule" id="MF_00020"/>
    </source>
</evidence>
<feature type="site" description="Transition state stabilizer" evidence="9">
    <location>
        <position position="238"/>
    </location>
</feature>
<comment type="catalytic activity">
    <reaction evidence="9">
        <text>acetate + ATP = acetyl phosphate + ADP</text>
        <dbReference type="Rhea" id="RHEA:11352"/>
        <dbReference type="ChEBI" id="CHEBI:22191"/>
        <dbReference type="ChEBI" id="CHEBI:30089"/>
        <dbReference type="ChEBI" id="CHEBI:30616"/>
        <dbReference type="ChEBI" id="CHEBI:456216"/>
        <dbReference type="EC" id="2.7.2.1"/>
    </reaction>
</comment>
<feature type="binding site" evidence="9">
    <location>
        <position position="11"/>
    </location>
    <ligand>
        <name>Mg(2+)</name>
        <dbReference type="ChEBI" id="CHEBI:18420"/>
    </ligand>
</feature>
<comment type="function">
    <text evidence="9">Catalyzes the formation of acetyl phosphate from acetate and ATP. Can also catalyze the reverse reaction.</text>
</comment>
<comment type="caution">
    <text evidence="9">Lacks conserved residue(s) required for the propagation of feature annotation.</text>
</comment>
<evidence type="ECO:0000256" key="6">
    <source>
        <dbReference type="ARBA" id="ARBA00022777"/>
    </source>
</evidence>
<feature type="active site" description="Proton donor/acceptor" evidence="9">
    <location>
        <position position="147"/>
    </location>
</feature>
<dbReference type="GO" id="GO:0005524">
    <property type="term" value="F:ATP binding"/>
    <property type="evidence" value="ECO:0007669"/>
    <property type="project" value="UniProtKB-KW"/>
</dbReference>
<dbReference type="SUPFAM" id="SSF53067">
    <property type="entry name" value="Actin-like ATPase domain"/>
    <property type="match status" value="2"/>
</dbReference>
<keyword evidence="6 9" id="KW-0418">Kinase</keyword>
<keyword evidence="12" id="KW-1185">Reference proteome</keyword>
<comment type="subcellular location">
    <subcellularLocation>
        <location evidence="9">Cytoplasm</location>
    </subcellularLocation>
</comment>
<comment type="cofactor">
    <cofactor evidence="9">
        <name>Mg(2+)</name>
        <dbReference type="ChEBI" id="CHEBI:18420"/>
    </cofactor>
    <cofactor evidence="9">
        <name>Mn(2+)</name>
        <dbReference type="ChEBI" id="CHEBI:29035"/>
    </cofactor>
    <text evidence="9">Mg(2+). Can also accept Mn(2+).</text>
</comment>
<comment type="pathway">
    <text evidence="9">Metabolic intermediate biosynthesis; acetyl-CoA biosynthesis; acetyl-CoA from acetate: step 1/2.</text>
</comment>